<evidence type="ECO:0000259" key="9">
    <source>
        <dbReference type="PROSITE" id="PS50113"/>
    </source>
</evidence>
<dbReference type="InterPro" id="IPR036097">
    <property type="entry name" value="HisK_dim/P_sf"/>
</dbReference>
<dbReference type="GO" id="GO:0006355">
    <property type="term" value="P:regulation of DNA-templated transcription"/>
    <property type="evidence" value="ECO:0007669"/>
    <property type="project" value="InterPro"/>
</dbReference>
<dbReference type="PROSITE" id="PS50109">
    <property type="entry name" value="HIS_KIN"/>
    <property type="match status" value="1"/>
</dbReference>
<evidence type="ECO:0000256" key="1">
    <source>
        <dbReference type="ARBA" id="ARBA00000085"/>
    </source>
</evidence>
<feature type="domain" description="PAC" evidence="9">
    <location>
        <begin position="103"/>
        <end position="154"/>
    </location>
</feature>
<keyword evidence="6" id="KW-0175">Coiled coil</keyword>
<dbReference type="InterPro" id="IPR036890">
    <property type="entry name" value="HATPase_C_sf"/>
</dbReference>
<keyword evidence="11" id="KW-1185">Reference proteome</keyword>
<dbReference type="PRINTS" id="PR00344">
    <property type="entry name" value="BCTRLSENSOR"/>
</dbReference>
<dbReference type="Pfam" id="PF08448">
    <property type="entry name" value="PAS_4"/>
    <property type="match status" value="1"/>
</dbReference>
<evidence type="ECO:0000259" key="7">
    <source>
        <dbReference type="PROSITE" id="PS50109"/>
    </source>
</evidence>
<dbReference type="Gene3D" id="3.30.565.10">
    <property type="entry name" value="Histidine kinase-like ATPase, C-terminal domain"/>
    <property type="match status" value="1"/>
</dbReference>
<dbReference type="InterPro" id="IPR005467">
    <property type="entry name" value="His_kinase_dom"/>
</dbReference>
<dbReference type="InterPro" id="IPR003594">
    <property type="entry name" value="HATPase_dom"/>
</dbReference>
<dbReference type="Pfam" id="PF00989">
    <property type="entry name" value="PAS"/>
    <property type="match status" value="1"/>
</dbReference>
<dbReference type="EC" id="2.7.13.3" evidence="2"/>
<dbReference type="Proteomes" id="UP000320421">
    <property type="component" value="Chromosome"/>
</dbReference>
<dbReference type="SUPFAM" id="SSF47384">
    <property type="entry name" value="Homodimeric domain of signal transducing histidine kinase"/>
    <property type="match status" value="1"/>
</dbReference>
<evidence type="ECO:0000256" key="3">
    <source>
        <dbReference type="ARBA" id="ARBA00022553"/>
    </source>
</evidence>
<organism evidence="10 11">
    <name type="scientific">Gimesia chilikensis</name>
    <dbReference type="NCBI Taxonomy" id="2605989"/>
    <lineage>
        <taxon>Bacteria</taxon>
        <taxon>Pseudomonadati</taxon>
        <taxon>Planctomycetota</taxon>
        <taxon>Planctomycetia</taxon>
        <taxon>Planctomycetales</taxon>
        <taxon>Planctomycetaceae</taxon>
        <taxon>Gimesia</taxon>
    </lineage>
</organism>
<dbReference type="GO" id="GO:0000155">
    <property type="term" value="F:phosphorelay sensor kinase activity"/>
    <property type="evidence" value="ECO:0007669"/>
    <property type="project" value="InterPro"/>
</dbReference>
<keyword evidence="5" id="KW-0418">Kinase</keyword>
<dbReference type="InterPro" id="IPR013656">
    <property type="entry name" value="PAS_4"/>
</dbReference>
<dbReference type="EMBL" id="CP036266">
    <property type="protein sequence ID" value="QDT22254.1"/>
    <property type="molecule type" value="Genomic_DNA"/>
</dbReference>
<dbReference type="InterPro" id="IPR052162">
    <property type="entry name" value="Sensor_kinase/Photoreceptor"/>
</dbReference>
<dbReference type="InterPro" id="IPR000014">
    <property type="entry name" value="PAS"/>
</dbReference>
<dbReference type="SUPFAM" id="SSF55874">
    <property type="entry name" value="ATPase domain of HSP90 chaperone/DNA topoisomerase II/histidine kinase"/>
    <property type="match status" value="1"/>
</dbReference>
<gene>
    <name evidence="10" type="primary">fixL_3</name>
    <name evidence="10" type="ORF">HG66A1_40610</name>
</gene>
<feature type="coiled-coil region" evidence="6">
    <location>
        <begin position="497"/>
        <end position="524"/>
    </location>
</feature>
<feature type="domain" description="PAS" evidence="8">
    <location>
        <begin position="37"/>
        <end position="88"/>
    </location>
</feature>
<dbReference type="PANTHER" id="PTHR43304:SF1">
    <property type="entry name" value="PAC DOMAIN-CONTAINING PROTEIN"/>
    <property type="match status" value="1"/>
</dbReference>
<dbReference type="SMART" id="SM00091">
    <property type="entry name" value="PAS"/>
    <property type="match status" value="3"/>
</dbReference>
<evidence type="ECO:0000259" key="8">
    <source>
        <dbReference type="PROSITE" id="PS50112"/>
    </source>
</evidence>
<dbReference type="InterPro" id="IPR035965">
    <property type="entry name" value="PAS-like_dom_sf"/>
</dbReference>
<protein>
    <recommendedName>
        <fullName evidence="2">histidine kinase</fullName>
        <ecNumber evidence="2">2.7.13.3</ecNumber>
    </recommendedName>
</protein>
<accession>A0A517PSA2</accession>
<dbReference type="PANTHER" id="PTHR43304">
    <property type="entry name" value="PHYTOCHROME-LIKE PROTEIN CPH1"/>
    <property type="match status" value="1"/>
</dbReference>
<dbReference type="CDD" id="cd00130">
    <property type="entry name" value="PAS"/>
    <property type="match status" value="3"/>
</dbReference>
<feature type="coiled-coil region" evidence="6">
    <location>
        <begin position="267"/>
        <end position="301"/>
    </location>
</feature>
<dbReference type="InterPro" id="IPR004358">
    <property type="entry name" value="Sig_transdc_His_kin-like_C"/>
</dbReference>
<dbReference type="Gene3D" id="3.30.450.20">
    <property type="entry name" value="PAS domain"/>
    <property type="match status" value="3"/>
</dbReference>
<dbReference type="PROSITE" id="PS50112">
    <property type="entry name" value="PAS"/>
    <property type="match status" value="1"/>
</dbReference>
<dbReference type="PROSITE" id="PS50113">
    <property type="entry name" value="PAC"/>
    <property type="match status" value="1"/>
</dbReference>
<dbReference type="CDD" id="cd00082">
    <property type="entry name" value="HisKA"/>
    <property type="match status" value="1"/>
</dbReference>
<evidence type="ECO:0000256" key="4">
    <source>
        <dbReference type="ARBA" id="ARBA00022679"/>
    </source>
</evidence>
<dbReference type="AlphaFoldDB" id="A0A517PSA2"/>
<keyword evidence="4 10" id="KW-0808">Transferase</keyword>
<keyword evidence="3" id="KW-0597">Phosphoprotein</keyword>
<evidence type="ECO:0000256" key="6">
    <source>
        <dbReference type="SAM" id="Coils"/>
    </source>
</evidence>
<dbReference type="Pfam" id="PF13426">
    <property type="entry name" value="PAS_9"/>
    <property type="match status" value="1"/>
</dbReference>
<dbReference type="SMART" id="SM00388">
    <property type="entry name" value="HisKA"/>
    <property type="match status" value="1"/>
</dbReference>
<dbReference type="Gene3D" id="1.10.287.130">
    <property type="match status" value="1"/>
</dbReference>
<comment type="catalytic activity">
    <reaction evidence="1">
        <text>ATP + protein L-histidine = ADP + protein N-phospho-L-histidine.</text>
        <dbReference type="EC" id="2.7.13.3"/>
    </reaction>
</comment>
<evidence type="ECO:0000313" key="11">
    <source>
        <dbReference type="Proteomes" id="UP000320421"/>
    </source>
</evidence>
<dbReference type="InterPro" id="IPR003661">
    <property type="entry name" value="HisK_dim/P_dom"/>
</dbReference>
<dbReference type="OrthoDB" id="290376at2"/>
<dbReference type="InterPro" id="IPR000700">
    <property type="entry name" value="PAS-assoc_C"/>
</dbReference>
<dbReference type="InterPro" id="IPR013767">
    <property type="entry name" value="PAS_fold"/>
</dbReference>
<dbReference type="Pfam" id="PF00512">
    <property type="entry name" value="HisKA"/>
    <property type="match status" value="1"/>
</dbReference>
<evidence type="ECO:0000256" key="2">
    <source>
        <dbReference type="ARBA" id="ARBA00012438"/>
    </source>
</evidence>
<evidence type="ECO:0000256" key="5">
    <source>
        <dbReference type="ARBA" id="ARBA00022777"/>
    </source>
</evidence>
<proteinExistence type="predicted"/>
<dbReference type="NCBIfam" id="TIGR00229">
    <property type="entry name" value="sensory_box"/>
    <property type="match status" value="3"/>
</dbReference>
<name>A0A517PSA2_9PLAN</name>
<dbReference type="SUPFAM" id="SSF55785">
    <property type="entry name" value="PYP-like sensor domain (PAS domain)"/>
    <property type="match status" value="3"/>
</dbReference>
<feature type="domain" description="Histidine kinase" evidence="7">
    <location>
        <begin position="460"/>
        <end position="675"/>
    </location>
</feature>
<reference evidence="10 11" key="1">
    <citation type="submission" date="2019-02" db="EMBL/GenBank/DDBJ databases">
        <title>Deep-cultivation of Planctomycetes and their phenomic and genomic characterization uncovers novel biology.</title>
        <authorList>
            <person name="Wiegand S."/>
            <person name="Jogler M."/>
            <person name="Boedeker C."/>
            <person name="Pinto D."/>
            <person name="Vollmers J."/>
            <person name="Rivas-Marin E."/>
            <person name="Kohn T."/>
            <person name="Peeters S.H."/>
            <person name="Heuer A."/>
            <person name="Rast P."/>
            <person name="Oberbeckmann S."/>
            <person name="Bunk B."/>
            <person name="Jeske O."/>
            <person name="Meyerdierks A."/>
            <person name="Storesund J.E."/>
            <person name="Kallscheuer N."/>
            <person name="Luecker S."/>
            <person name="Lage O.M."/>
            <person name="Pohl T."/>
            <person name="Merkel B.J."/>
            <person name="Hornburger P."/>
            <person name="Mueller R.-W."/>
            <person name="Bruemmer F."/>
            <person name="Labrenz M."/>
            <person name="Spormann A.M."/>
            <person name="Op den Camp H."/>
            <person name="Overmann J."/>
            <person name="Amann R."/>
            <person name="Jetten M.S.M."/>
            <person name="Mascher T."/>
            <person name="Medema M.H."/>
            <person name="Devos D.P."/>
            <person name="Kaster A.-K."/>
            <person name="Ovreas L."/>
            <person name="Rohde M."/>
            <person name="Galperin M.Y."/>
            <person name="Jogler C."/>
        </authorList>
    </citation>
    <scope>NUCLEOTIDE SEQUENCE [LARGE SCALE GENOMIC DNA]</scope>
    <source>
        <strain evidence="10 11">HG66A1</strain>
    </source>
</reference>
<dbReference type="RefSeq" id="WP_145187830.1">
    <property type="nucleotide sequence ID" value="NZ_CP036266.1"/>
</dbReference>
<dbReference type="SMART" id="SM00387">
    <property type="entry name" value="HATPase_c"/>
    <property type="match status" value="1"/>
</dbReference>
<dbReference type="Pfam" id="PF02518">
    <property type="entry name" value="HATPase_c"/>
    <property type="match status" value="1"/>
</dbReference>
<evidence type="ECO:0000313" key="10">
    <source>
        <dbReference type="EMBL" id="QDT22254.1"/>
    </source>
</evidence>
<sequence length="682" mass="76624">MDQTRPQDQTSLTSRLLSETFPEIQTPDFLEKLSDDSHQLLRKILSITPFIISAVDSQGIVTLSEGGGLTRLGFEPGEWVGKSIFAEFADDPELIDLFQRTLHGEKQRHVRTVGEQTLDVEYTPLYNDQQEIAGFLSVAVDISEKIASQEELRRSEERFSTIFQVNPIAMCITEIDTGIFIEVNENFLTALQCTREEILGKSAFDIGFWPSKETRREMIEQVKSEGTARELYFDFIIPNGTRLCTMLSAVQIYFRGETFLLSCVKDVTRERAALDELEKLNENLEARVAARTAELQQAHASLNEEYTKRNRLYRALQQTEARWRSLVTNAPDTILTLDIDGTILYLNHPLADRAMEEIIGSSIYQFLPAGDIQKARTILKQVFQTGKPQEMETEGVSSSGQKYIYSCRIGAMVSGGITIAAMVIATDITHQKLAEQELVRRRAELAHLSRLSTMGELAAELSHELNQPLAAINNYTNGCIRRIRSGITSLDDLIEPLEEMSRQAQRASETIKRLRRHVQKSEVEQKILDINLVIENSIALLQHEIQRNFISLQLELSPKPLRTVGDAIQLEQVLVNLLLNAIEAMSELPPEQRKLLIESDLHINDNLVICVTDSGIGLKKGEENSIFETFYTTKQKGLGVGLSISQTIVEAHGGKLYPRRNKQGTSFFIELPLVNGDNSGGG</sequence>